<reference evidence="8 9" key="1">
    <citation type="submission" date="2016-12" db="EMBL/GenBank/DDBJ databases">
        <title>The genomes of Aspergillus section Nigri reveals drivers in fungal speciation.</title>
        <authorList>
            <consortium name="DOE Joint Genome Institute"/>
            <person name="Vesth T.C."/>
            <person name="Nybo J."/>
            <person name="Theobald S."/>
            <person name="Brandl J."/>
            <person name="Frisvad J.C."/>
            <person name="Nielsen K.F."/>
            <person name="Lyhne E.K."/>
            <person name="Kogle M.E."/>
            <person name="Kuo A."/>
            <person name="Riley R."/>
            <person name="Clum A."/>
            <person name="Nolan M."/>
            <person name="Lipzen A."/>
            <person name="Salamov A."/>
            <person name="Henrissat B."/>
            <person name="Wiebenga A."/>
            <person name="De Vries R.P."/>
            <person name="Grigoriev I.V."/>
            <person name="Mortensen U.H."/>
            <person name="Andersen M.R."/>
            <person name="Baker S.E."/>
        </authorList>
    </citation>
    <scope>NUCLEOTIDE SEQUENCE [LARGE SCALE GENOMIC DNA]</scope>
    <source>
        <strain evidence="8 9">IBT 23096</strain>
    </source>
</reference>
<proteinExistence type="inferred from homology"/>
<dbReference type="SMART" id="SM00220">
    <property type="entry name" value="S_TKc"/>
    <property type="match status" value="1"/>
</dbReference>
<evidence type="ECO:0000256" key="4">
    <source>
        <dbReference type="ARBA" id="ARBA00022741"/>
    </source>
</evidence>
<feature type="non-terminal residue" evidence="8">
    <location>
        <position position="192"/>
    </location>
</feature>
<keyword evidence="2" id="KW-0723">Serine/threonine-protein kinase</keyword>
<evidence type="ECO:0000256" key="2">
    <source>
        <dbReference type="ARBA" id="ARBA00022527"/>
    </source>
</evidence>
<evidence type="ECO:0000313" key="8">
    <source>
        <dbReference type="EMBL" id="PLB50015.1"/>
    </source>
</evidence>
<dbReference type="OrthoDB" id="4433627at2759"/>
<keyword evidence="6" id="KW-0067">ATP-binding</keyword>
<organism evidence="8 9">
    <name type="scientific">Aspergillus steynii IBT 23096</name>
    <dbReference type="NCBI Taxonomy" id="1392250"/>
    <lineage>
        <taxon>Eukaryota</taxon>
        <taxon>Fungi</taxon>
        <taxon>Dikarya</taxon>
        <taxon>Ascomycota</taxon>
        <taxon>Pezizomycotina</taxon>
        <taxon>Eurotiomycetes</taxon>
        <taxon>Eurotiomycetidae</taxon>
        <taxon>Eurotiales</taxon>
        <taxon>Aspergillaceae</taxon>
        <taxon>Aspergillus</taxon>
        <taxon>Aspergillus subgen. Circumdati</taxon>
    </lineage>
</organism>
<keyword evidence="5 8" id="KW-0418">Kinase</keyword>
<dbReference type="GO" id="GO:0004674">
    <property type="term" value="F:protein serine/threonine kinase activity"/>
    <property type="evidence" value="ECO:0007669"/>
    <property type="project" value="UniProtKB-KW"/>
</dbReference>
<gene>
    <name evidence="8" type="ORF">P170DRAFT_491607</name>
</gene>
<dbReference type="PANTHER" id="PTHR11584">
    <property type="entry name" value="SERINE/THREONINE PROTEIN KINASE"/>
    <property type="match status" value="1"/>
</dbReference>
<evidence type="ECO:0000313" key="9">
    <source>
        <dbReference type="Proteomes" id="UP000234275"/>
    </source>
</evidence>
<evidence type="ECO:0000256" key="1">
    <source>
        <dbReference type="ARBA" id="ARBA00006529"/>
    </source>
</evidence>
<dbReference type="Gene3D" id="1.10.510.10">
    <property type="entry name" value="Transferase(Phosphotransferase) domain 1"/>
    <property type="match status" value="1"/>
</dbReference>
<sequence length="192" mass="21856">MSRVVDAVTSRLSLEAYARKRVPRGRDTATNRLGQNSLIRELTYLKTLSHTHLVRYVASYTDEKYIAFLMQPVADYDLEKLLRNLGRDATGAECLRPFYGCLAGAIQYLHENKIRHRDLKSRNILIKDGRAFVADFGTAYSWKGSKHSITNHRDVPYTAEYIAPEIALHKSRSTASDMWSLGVVFMEISTVL</sequence>
<dbReference type="PROSITE" id="PS00108">
    <property type="entry name" value="PROTEIN_KINASE_ST"/>
    <property type="match status" value="1"/>
</dbReference>
<dbReference type="AlphaFoldDB" id="A0A2I2GAX7"/>
<dbReference type="Pfam" id="PF00069">
    <property type="entry name" value="Pkinase"/>
    <property type="match status" value="1"/>
</dbReference>
<dbReference type="InterPro" id="IPR011009">
    <property type="entry name" value="Kinase-like_dom_sf"/>
</dbReference>
<dbReference type="GeneID" id="36561727"/>
<dbReference type="RefSeq" id="XP_024705317.1">
    <property type="nucleotide sequence ID" value="XM_024854023.1"/>
</dbReference>
<keyword evidence="9" id="KW-1185">Reference proteome</keyword>
<comment type="caution">
    <text evidence="8">The sequence shown here is derived from an EMBL/GenBank/DDBJ whole genome shotgun (WGS) entry which is preliminary data.</text>
</comment>
<dbReference type="SUPFAM" id="SSF56112">
    <property type="entry name" value="Protein kinase-like (PK-like)"/>
    <property type="match status" value="1"/>
</dbReference>
<keyword evidence="3" id="KW-0808">Transferase</keyword>
<dbReference type="PANTHER" id="PTHR11584:SF369">
    <property type="entry name" value="MITOGEN-ACTIVATED PROTEIN KINASE KINASE KINASE 19-RELATED"/>
    <property type="match status" value="1"/>
</dbReference>
<dbReference type="InterPro" id="IPR008271">
    <property type="entry name" value="Ser/Thr_kinase_AS"/>
</dbReference>
<dbReference type="STRING" id="1392250.A0A2I2GAX7"/>
<dbReference type="InterPro" id="IPR000719">
    <property type="entry name" value="Prot_kinase_dom"/>
</dbReference>
<protein>
    <submittedName>
        <fullName evidence="8">Kinase-like protein</fullName>
    </submittedName>
</protein>
<dbReference type="GO" id="GO:0005524">
    <property type="term" value="F:ATP binding"/>
    <property type="evidence" value="ECO:0007669"/>
    <property type="project" value="UniProtKB-KW"/>
</dbReference>
<keyword evidence="4" id="KW-0547">Nucleotide-binding</keyword>
<accession>A0A2I2GAX7</accession>
<dbReference type="CDD" id="cd00180">
    <property type="entry name" value="PKc"/>
    <property type="match status" value="1"/>
</dbReference>
<dbReference type="VEuPathDB" id="FungiDB:P170DRAFT_491607"/>
<comment type="similarity">
    <text evidence="1">Belongs to the protein kinase superfamily. STE Ser/Thr protein kinase family. MAP kinase kinase kinase subfamily.</text>
</comment>
<evidence type="ECO:0000256" key="5">
    <source>
        <dbReference type="ARBA" id="ARBA00022777"/>
    </source>
</evidence>
<evidence type="ECO:0000256" key="3">
    <source>
        <dbReference type="ARBA" id="ARBA00022679"/>
    </source>
</evidence>
<name>A0A2I2GAX7_9EURO</name>
<dbReference type="EMBL" id="MSFO01000003">
    <property type="protein sequence ID" value="PLB50015.1"/>
    <property type="molecule type" value="Genomic_DNA"/>
</dbReference>
<evidence type="ECO:0000256" key="6">
    <source>
        <dbReference type="ARBA" id="ARBA00022840"/>
    </source>
</evidence>
<evidence type="ECO:0000259" key="7">
    <source>
        <dbReference type="PROSITE" id="PS50011"/>
    </source>
</evidence>
<feature type="domain" description="Protein kinase" evidence="7">
    <location>
        <begin position="1"/>
        <end position="192"/>
    </location>
</feature>
<dbReference type="Proteomes" id="UP000234275">
    <property type="component" value="Unassembled WGS sequence"/>
</dbReference>
<dbReference type="PROSITE" id="PS50011">
    <property type="entry name" value="PROTEIN_KINASE_DOM"/>
    <property type="match status" value="1"/>
</dbReference>